<dbReference type="AlphaFoldDB" id="A0A8U0TIY6"/>
<evidence type="ECO:0000259" key="1">
    <source>
        <dbReference type="Pfam" id="PF08628"/>
    </source>
</evidence>
<dbReference type="PANTHER" id="PTHR22775">
    <property type="entry name" value="SORTING NEXIN"/>
    <property type="match status" value="1"/>
</dbReference>
<dbReference type="GeneID" id="120018628"/>
<dbReference type="PANTHER" id="PTHR22775:SF31">
    <property type="entry name" value="SORTING NEXIN-19"/>
    <property type="match status" value="1"/>
</dbReference>
<dbReference type="InterPro" id="IPR013937">
    <property type="entry name" value="Sorting_nexin_C"/>
</dbReference>
<accession>A0A8U0TIY6</accession>
<reference evidence="3" key="1">
    <citation type="submission" date="2025-08" db="UniProtKB">
        <authorList>
            <consortium name="RefSeq"/>
        </authorList>
    </citation>
    <scope>IDENTIFICATION</scope>
    <source>
        <tissue evidence="3">White muscle</tissue>
    </source>
</reference>
<dbReference type="RefSeq" id="XP_038817760.1">
    <property type="nucleotide sequence ID" value="XM_038961832.1"/>
</dbReference>
<keyword evidence="2" id="KW-1185">Reference proteome</keyword>
<name>A0A8U0TIY6_SALNM</name>
<proteinExistence type="predicted"/>
<dbReference type="Proteomes" id="UP000808372">
    <property type="component" value="Chromosome 23"/>
</dbReference>
<feature type="domain" description="Sorting nexin C-terminal" evidence="1">
    <location>
        <begin position="46"/>
        <end position="154"/>
    </location>
</feature>
<dbReference type="GO" id="GO:0035091">
    <property type="term" value="F:phosphatidylinositol binding"/>
    <property type="evidence" value="ECO:0007669"/>
    <property type="project" value="TreeGrafter"/>
</dbReference>
<organism evidence="2 3">
    <name type="scientific">Salvelinus namaycush</name>
    <name type="common">Lake trout</name>
    <name type="synonym">Salmo namaycush</name>
    <dbReference type="NCBI Taxonomy" id="8040"/>
    <lineage>
        <taxon>Eukaryota</taxon>
        <taxon>Metazoa</taxon>
        <taxon>Chordata</taxon>
        <taxon>Craniata</taxon>
        <taxon>Vertebrata</taxon>
        <taxon>Euteleostomi</taxon>
        <taxon>Actinopterygii</taxon>
        <taxon>Neopterygii</taxon>
        <taxon>Teleostei</taxon>
        <taxon>Protacanthopterygii</taxon>
        <taxon>Salmoniformes</taxon>
        <taxon>Salmonidae</taxon>
        <taxon>Salmoninae</taxon>
        <taxon>Salvelinus</taxon>
    </lineage>
</organism>
<evidence type="ECO:0000313" key="2">
    <source>
        <dbReference type="Proteomes" id="UP000808372"/>
    </source>
</evidence>
<sequence>MFKVCSLSCLKETCFRCGPDFDVVETALADLALDIMCLLMKNQWSWLCTDNIQKTIRLLFGTLIDSWLNVSVANLTCTQYWVIYLRVLQEAVWLGGSLPAQLRPAHSHQQEEDTKQQSLHCLMKLLPDLLSEMLGSDKYRLSWQTALESLQNPYINRHLVYCIWDLFLKFLVPETSEENFQKTLLQSLSKNAEKLPP</sequence>
<dbReference type="KEGG" id="snh:120018628"/>
<dbReference type="Pfam" id="PF08628">
    <property type="entry name" value="Nexin_C"/>
    <property type="match status" value="1"/>
</dbReference>
<protein>
    <submittedName>
        <fullName evidence="3">Sorting nexin-19-like</fullName>
    </submittedName>
</protein>
<evidence type="ECO:0000313" key="3">
    <source>
        <dbReference type="RefSeq" id="XP_038817760.1"/>
    </source>
</evidence>
<gene>
    <name evidence="3" type="primary">LOC120018628</name>
</gene>